<dbReference type="RefSeq" id="WP_289366124.1">
    <property type="nucleotide sequence ID" value="NZ_JAUCBP010000011.1"/>
</dbReference>
<evidence type="ECO:0000313" key="1">
    <source>
        <dbReference type="EMBL" id="MDM7861531.1"/>
    </source>
</evidence>
<proteinExistence type="predicted"/>
<name>A0ABT7SZB6_9ALTE</name>
<dbReference type="EMBL" id="JAUCBP010000011">
    <property type="protein sequence ID" value="MDM7861531.1"/>
    <property type="molecule type" value="Genomic_DNA"/>
</dbReference>
<keyword evidence="2" id="KW-1185">Reference proteome</keyword>
<reference evidence="1 2" key="1">
    <citation type="submission" date="2023-06" db="EMBL/GenBank/DDBJ databases">
        <title>Alteromonas sp. ASW11-36 isolated from intertidal sand.</title>
        <authorList>
            <person name="Li Y."/>
        </authorList>
    </citation>
    <scope>NUCLEOTIDE SEQUENCE [LARGE SCALE GENOMIC DNA]</scope>
    <source>
        <strain evidence="1 2">ASW11-36</strain>
    </source>
</reference>
<comment type="caution">
    <text evidence="1">The sequence shown here is derived from an EMBL/GenBank/DDBJ whole genome shotgun (WGS) entry which is preliminary data.</text>
</comment>
<dbReference type="Proteomes" id="UP001234343">
    <property type="component" value="Unassembled WGS sequence"/>
</dbReference>
<gene>
    <name evidence="1" type="ORF">QTP81_13090</name>
</gene>
<evidence type="ECO:0000313" key="2">
    <source>
        <dbReference type="Proteomes" id="UP001234343"/>
    </source>
</evidence>
<accession>A0ABT7SZB6</accession>
<sequence>MTSKIVLLLVGTLCISACKSTKQSVVSHANKPLAMPETVYIVPQESNINVLLTELGYDGNDIAATMYQANLNASMQSVNYDPLAGLAGALIGGAILKNSAENSAIREKNSPVQQFLTVAEQIQWQEVWHPDWQADLAPSKPQTTHLQITPETSLSSDYRSLISVFFVEVYADRKELLYRNYFHLESAPLLDLNTSLHQLNNIDSGEIVNDFTAVSERLLLLVEQALETWSKRSRFANHSIRYKNKRGEFYSRGEVLQPCDGFITFRTLRGEIKQAPCIVAPIPAEQVSASSHY</sequence>
<organism evidence="1 2">
    <name type="scientific">Alteromonas arenosi</name>
    <dbReference type="NCBI Taxonomy" id="3055817"/>
    <lineage>
        <taxon>Bacteria</taxon>
        <taxon>Pseudomonadati</taxon>
        <taxon>Pseudomonadota</taxon>
        <taxon>Gammaproteobacteria</taxon>
        <taxon>Alteromonadales</taxon>
        <taxon>Alteromonadaceae</taxon>
        <taxon>Alteromonas/Salinimonas group</taxon>
        <taxon>Alteromonas</taxon>
    </lineage>
</organism>
<protein>
    <submittedName>
        <fullName evidence="1">Uncharacterized protein</fullName>
    </submittedName>
</protein>